<evidence type="ECO:0000313" key="1">
    <source>
        <dbReference type="EMBL" id="VWB28562.1"/>
    </source>
</evidence>
<accession>A0A6P2ID18</accession>
<protein>
    <submittedName>
        <fullName evidence="1">Uncharacterized protein</fullName>
    </submittedName>
</protein>
<dbReference type="AlphaFoldDB" id="A0A6P2ID18"/>
<sequence>MKSGDTSMPYIFLQEALDLPHAHAECVHREDLVVEAGGAPLTLGDRQVSSGSPLVARLSAPLADRYNRD</sequence>
<proteinExistence type="predicted"/>
<reference evidence="1 2" key="1">
    <citation type="submission" date="2019-09" db="EMBL/GenBank/DDBJ databases">
        <authorList>
            <person name="Depoorter E."/>
        </authorList>
    </citation>
    <scope>NUCLEOTIDE SEQUENCE [LARGE SCALE GENOMIC DNA]</scope>
    <source>
        <strain evidence="1">LMG 6863</strain>
    </source>
</reference>
<gene>
    <name evidence="1" type="ORF">BLA6863_01203</name>
</gene>
<dbReference type="EMBL" id="CABVPY010000006">
    <property type="protein sequence ID" value="VWB28562.1"/>
    <property type="molecule type" value="Genomic_DNA"/>
</dbReference>
<organism evidence="1 2">
    <name type="scientific">Burkholderia lata (strain ATCC 17760 / DSM 23089 / LMG 22485 / NCIMB 9086 / R18194 / 383)</name>
    <dbReference type="NCBI Taxonomy" id="482957"/>
    <lineage>
        <taxon>Bacteria</taxon>
        <taxon>Pseudomonadati</taxon>
        <taxon>Pseudomonadota</taxon>
        <taxon>Betaproteobacteria</taxon>
        <taxon>Burkholderiales</taxon>
        <taxon>Burkholderiaceae</taxon>
        <taxon>Burkholderia</taxon>
        <taxon>Burkholderia cepacia complex</taxon>
    </lineage>
</organism>
<name>A0A6P2ID18_BURL3</name>
<dbReference type="Proteomes" id="UP000494170">
    <property type="component" value="Unassembled WGS sequence"/>
</dbReference>
<evidence type="ECO:0000313" key="2">
    <source>
        <dbReference type="Proteomes" id="UP000494170"/>
    </source>
</evidence>